<dbReference type="InterPro" id="IPR036379">
    <property type="entry name" value="A-amylase_inhib_sf"/>
</dbReference>
<dbReference type="AlphaFoldDB" id="A0A3S9MBB0"/>
<protein>
    <submittedName>
        <fullName evidence="2">Uncharacterized protein</fullName>
    </submittedName>
</protein>
<dbReference type="Gene3D" id="2.60.40.20">
    <property type="entry name" value="Alpha-amylase inhibitor"/>
    <property type="match status" value="1"/>
</dbReference>
<reference evidence="2 3" key="1">
    <citation type="journal article" date="2019" name="Int. J. Syst. Evol. Microbiol.">
        <title>Streptomyces cyaneochromogenes sp. nov., a blue pigment-producing actinomycete from manganese-contaminated soil.</title>
        <authorList>
            <person name="Tang X."/>
            <person name="Zhao J."/>
            <person name="Li K."/>
            <person name="Chen Z."/>
            <person name="Sun Y."/>
            <person name="Gao J."/>
        </authorList>
    </citation>
    <scope>NUCLEOTIDE SEQUENCE [LARGE SCALE GENOMIC DNA]</scope>
    <source>
        <strain evidence="2 3">MK-45</strain>
    </source>
</reference>
<gene>
    <name evidence="2" type="ORF">EJ357_25880</name>
</gene>
<dbReference type="SUPFAM" id="SSF49498">
    <property type="entry name" value="alpha-Amylase inhibitor tendamistat"/>
    <property type="match status" value="1"/>
</dbReference>
<evidence type="ECO:0000313" key="2">
    <source>
        <dbReference type="EMBL" id="AZQ36451.1"/>
    </source>
</evidence>
<organism evidence="2 3">
    <name type="scientific">Streptomyces cyaneochromogenes</name>
    <dbReference type="NCBI Taxonomy" id="2496836"/>
    <lineage>
        <taxon>Bacteria</taxon>
        <taxon>Bacillati</taxon>
        <taxon>Actinomycetota</taxon>
        <taxon>Actinomycetes</taxon>
        <taxon>Kitasatosporales</taxon>
        <taxon>Streptomycetaceae</taxon>
        <taxon>Streptomyces</taxon>
    </lineage>
</organism>
<accession>A0A3S9MBB0</accession>
<dbReference type="Proteomes" id="UP000280298">
    <property type="component" value="Chromosome"/>
</dbReference>
<dbReference type="OrthoDB" id="4316991at2"/>
<dbReference type="GO" id="GO:0015066">
    <property type="term" value="F:alpha-amylase inhibitor activity"/>
    <property type="evidence" value="ECO:0007669"/>
    <property type="project" value="InterPro"/>
</dbReference>
<sequence>MPIKRGHSFQPTASQEIPDQISERDDSLYPNKGGNPLRTSTTLKRTAAVMLSAAALTATVGASPAAAATVGAKGTAPTCVAGWVDRGTITQTGHARNDCSYRVRVKIVWAFGADGTCTSLDPGWEATSKVAIQPRRFDGVNNC</sequence>
<evidence type="ECO:0000313" key="3">
    <source>
        <dbReference type="Proteomes" id="UP000280298"/>
    </source>
</evidence>
<feature type="region of interest" description="Disordered" evidence="1">
    <location>
        <begin position="1"/>
        <end position="39"/>
    </location>
</feature>
<dbReference type="RefSeq" id="WP_126393976.1">
    <property type="nucleotide sequence ID" value="NZ_CP034539.1"/>
</dbReference>
<dbReference type="KEGG" id="scya:EJ357_25880"/>
<name>A0A3S9MBB0_9ACTN</name>
<dbReference type="EMBL" id="CP034539">
    <property type="protein sequence ID" value="AZQ36451.1"/>
    <property type="molecule type" value="Genomic_DNA"/>
</dbReference>
<keyword evidence="3" id="KW-1185">Reference proteome</keyword>
<evidence type="ECO:0000256" key="1">
    <source>
        <dbReference type="SAM" id="MobiDB-lite"/>
    </source>
</evidence>
<proteinExistence type="predicted"/>